<proteinExistence type="inferred from homology"/>
<dbReference type="GO" id="GO:0005829">
    <property type="term" value="C:cytosol"/>
    <property type="evidence" value="ECO:0007669"/>
    <property type="project" value="TreeGrafter"/>
</dbReference>
<dbReference type="AlphaFoldDB" id="A0AAW9SEI4"/>
<keyword evidence="2 4" id="KW-0560">Oxidoreductase</keyword>
<dbReference type="PANTHER" id="PTHR10204:SF34">
    <property type="entry name" value="NAD(P)H DEHYDROGENASE [QUINONE] 1 ISOFORM 1"/>
    <property type="match status" value="1"/>
</dbReference>
<evidence type="ECO:0000256" key="1">
    <source>
        <dbReference type="ARBA" id="ARBA00006252"/>
    </source>
</evidence>
<evidence type="ECO:0000259" key="3">
    <source>
        <dbReference type="Pfam" id="PF02525"/>
    </source>
</evidence>
<protein>
    <submittedName>
        <fullName evidence="4">NAD(P)H-dependent oxidoreductase</fullName>
        <ecNumber evidence="4">1.-.-.-</ecNumber>
        <ecNumber evidence="4">1.6.99.-</ecNumber>
    </submittedName>
</protein>
<dbReference type="Pfam" id="PF02525">
    <property type="entry name" value="Flavodoxin_2"/>
    <property type="match status" value="1"/>
</dbReference>
<comment type="similarity">
    <text evidence="1">Belongs to the NAD(P)H dehydrogenase (quinone) family.</text>
</comment>
<sequence>MHKKVLIINGHPDEKSFNQGICKAYQEGAIKSNAEVQTISIRDLDFDPNLQYGYRKKVELEPDLLDAIEKIKWSEHMVWVHPLWWYGYPALMKGFIDRVFLPGVTFAYKEGASMPEKLLKGKTARIICTADTPNWYYRYFLKSPAINQLKKGTLEFCGVGPVKTTYISPVRDSKESFRNGWLEKITRLGELVK</sequence>
<dbReference type="Proteomes" id="UP001403385">
    <property type="component" value="Unassembled WGS sequence"/>
</dbReference>
<comment type="caution">
    <text evidence="4">The sequence shown here is derived from an EMBL/GenBank/DDBJ whole genome shotgun (WGS) entry which is preliminary data.</text>
</comment>
<feature type="domain" description="Flavodoxin-like fold" evidence="3">
    <location>
        <begin position="3"/>
        <end position="173"/>
    </location>
</feature>
<dbReference type="EMBL" id="JBDKWZ010000021">
    <property type="protein sequence ID" value="MEN7551349.1"/>
    <property type="molecule type" value="Genomic_DNA"/>
</dbReference>
<name>A0AAW9SEI4_9BACT</name>
<dbReference type="InterPro" id="IPR003680">
    <property type="entry name" value="Flavodoxin_fold"/>
</dbReference>
<dbReference type="EC" id="1.-.-.-" evidence="4"/>
<dbReference type="Gene3D" id="3.40.50.360">
    <property type="match status" value="1"/>
</dbReference>
<keyword evidence="5" id="KW-1185">Reference proteome</keyword>
<evidence type="ECO:0000313" key="5">
    <source>
        <dbReference type="Proteomes" id="UP001403385"/>
    </source>
</evidence>
<dbReference type="EC" id="1.6.99.-" evidence="4"/>
<gene>
    <name evidence="4" type="ORF">AAG747_25755</name>
</gene>
<reference evidence="4 5" key="1">
    <citation type="submission" date="2024-04" db="EMBL/GenBank/DDBJ databases">
        <title>Novel genus in family Flammeovirgaceae.</title>
        <authorList>
            <person name="Nguyen T.H."/>
            <person name="Vuong T.Q."/>
            <person name="Le H."/>
            <person name="Kim S.-G."/>
        </authorList>
    </citation>
    <scope>NUCLEOTIDE SEQUENCE [LARGE SCALE GENOMIC DNA]</scope>
    <source>
        <strain evidence="4 5">JCM 23209</strain>
    </source>
</reference>
<accession>A0AAW9SEI4</accession>
<dbReference type="SUPFAM" id="SSF52218">
    <property type="entry name" value="Flavoproteins"/>
    <property type="match status" value="1"/>
</dbReference>
<evidence type="ECO:0000256" key="2">
    <source>
        <dbReference type="ARBA" id="ARBA00023002"/>
    </source>
</evidence>
<evidence type="ECO:0000313" key="4">
    <source>
        <dbReference type="EMBL" id="MEN7551349.1"/>
    </source>
</evidence>
<organism evidence="4 5">
    <name type="scientific">Rapidithrix thailandica</name>
    <dbReference type="NCBI Taxonomy" id="413964"/>
    <lineage>
        <taxon>Bacteria</taxon>
        <taxon>Pseudomonadati</taxon>
        <taxon>Bacteroidota</taxon>
        <taxon>Cytophagia</taxon>
        <taxon>Cytophagales</taxon>
        <taxon>Flammeovirgaceae</taxon>
        <taxon>Rapidithrix</taxon>
    </lineage>
</organism>
<dbReference type="PANTHER" id="PTHR10204">
    <property type="entry name" value="NAD P H OXIDOREDUCTASE-RELATED"/>
    <property type="match status" value="1"/>
</dbReference>
<dbReference type="RefSeq" id="WP_346824127.1">
    <property type="nucleotide sequence ID" value="NZ_JBDKWZ010000021.1"/>
</dbReference>
<dbReference type="GO" id="GO:0003955">
    <property type="term" value="F:NAD(P)H dehydrogenase (quinone) activity"/>
    <property type="evidence" value="ECO:0007669"/>
    <property type="project" value="TreeGrafter"/>
</dbReference>
<dbReference type="InterPro" id="IPR051545">
    <property type="entry name" value="NAD(P)H_dehydrogenase_qn"/>
</dbReference>
<dbReference type="InterPro" id="IPR029039">
    <property type="entry name" value="Flavoprotein-like_sf"/>
</dbReference>